<reference evidence="1 2" key="1">
    <citation type="journal article" date="2019" name="Int. J. Syst. Evol. Microbiol.">
        <title>The Global Catalogue of Microorganisms (GCM) 10K type strain sequencing project: providing services to taxonomists for standard genome sequencing and annotation.</title>
        <authorList>
            <consortium name="The Broad Institute Genomics Platform"/>
            <consortium name="The Broad Institute Genome Sequencing Center for Infectious Disease"/>
            <person name="Wu L."/>
            <person name="Ma J."/>
        </authorList>
    </citation>
    <scope>NUCLEOTIDE SEQUENCE [LARGE SCALE GENOMIC DNA]</scope>
    <source>
        <strain evidence="1 2">JCM 13008</strain>
    </source>
</reference>
<proteinExistence type="predicted"/>
<gene>
    <name evidence="1" type="ORF">GCM10009668_31670</name>
</gene>
<evidence type="ECO:0000313" key="2">
    <source>
        <dbReference type="Proteomes" id="UP001501581"/>
    </source>
</evidence>
<dbReference type="EMBL" id="BAAALG010000011">
    <property type="protein sequence ID" value="GAA1109018.1"/>
    <property type="molecule type" value="Genomic_DNA"/>
</dbReference>
<evidence type="ECO:0000313" key="1">
    <source>
        <dbReference type="EMBL" id="GAA1109018.1"/>
    </source>
</evidence>
<protein>
    <submittedName>
        <fullName evidence="1">Uncharacterized protein</fullName>
    </submittedName>
</protein>
<name>A0ABN1TZR9_9ACTN</name>
<dbReference type="Proteomes" id="UP001501581">
    <property type="component" value="Unassembled WGS sequence"/>
</dbReference>
<accession>A0ABN1TZR9</accession>
<organism evidence="1 2">
    <name type="scientific">Nocardioides dubius</name>
    <dbReference type="NCBI Taxonomy" id="317019"/>
    <lineage>
        <taxon>Bacteria</taxon>
        <taxon>Bacillati</taxon>
        <taxon>Actinomycetota</taxon>
        <taxon>Actinomycetes</taxon>
        <taxon>Propionibacteriales</taxon>
        <taxon>Nocardioidaceae</taxon>
        <taxon>Nocardioides</taxon>
    </lineage>
</organism>
<keyword evidence="2" id="KW-1185">Reference proteome</keyword>
<sequence>MVRRPPSPYSEEVALTCSFCGASSATTDPGSGDALPLTWSTGVENGAVRYFCATCTRANLRAMEGKLDSAWW</sequence>
<comment type="caution">
    <text evidence="1">The sequence shown here is derived from an EMBL/GenBank/DDBJ whole genome shotgun (WGS) entry which is preliminary data.</text>
</comment>